<proteinExistence type="predicted"/>
<keyword evidence="1" id="KW-0560">Oxidoreductase</keyword>
<dbReference type="AlphaFoldDB" id="A0A1B1K6R3"/>
<dbReference type="PANTHER" id="PTHR43189:SF1">
    <property type="entry name" value="ZINC-TYPE ALCOHOL DEHYDROGENASE-LIKE PROTEIN C1198.01"/>
    <property type="match status" value="1"/>
</dbReference>
<dbReference type="Proteomes" id="UP000186108">
    <property type="component" value="Chromosome"/>
</dbReference>
<dbReference type="GO" id="GO:0016491">
    <property type="term" value="F:oxidoreductase activity"/>
    <property type="evidence" value="ECO:0007669"/>
    <property type="project" value="UniProtKB-KW"/>
</dbReference>
<dbReference type="PATRIC" id="fig|37919.13.peg.3780"/>
<reference evidence="3 4" key="1">
    <citation type="submission" date="2014-07" db="EMBL/GenBank/DDBJ databases">
        <authorList>
            <person name="Zhang J.E."/>
            <person name="Yang H."/>
            <person name="Guo J."/>
            <person name="Deng Z."/>
            <person name="Luo H."/>
            <person name="Luo M."/>
            <person name="Zhao B."/>
        </authorList>
    </citation>
    <scope>NUCLEOTIDE SEQUENCE [LARGE SCALE GENOMIC DNA]</scope>
    <source>
        <strain evidence="3 4">1CP</strain>
    </source>
</reference>
<dbReference type="PROSITE" id="PS00059">
    <property type="entry name" value="ADH_ZINC"/>
    <property type="match status" value="1"/>
</dbReference>
<dbReference type="InterPro" id="IPR011032">
    <property type="entry name" value="GroES-like_sf"/>
</dbReference>
<organism evidence="3 4">
    <name type="scientific">Rhodococcus opacus</name>
    <name type="common">Nocardia opaca</name>
    <dbReference type="NCBI Taxonomy" id="37919"/>
    <lineage>
        <taxon>Bacteria</taxon>
        <taxon>Bacillati</taxon>
        <taxon>Actinomycetota</taxon>
        <taxon>Actinomycetes</taxon>
        <taxon>Mycobacteriales</taxon>
        <taxon>Nocardiaceae</taxon>
        <taxon>Rhodococcus</taxon>
    </lineage>
</organism>
<sequence>MKAVICTETRLEVGDIPAPIPARGQVLIDVSRCGICGSDLHARVHADEMAELAAETGYRDFMRSHQRVVLGHEFSGTVADYGPGCRKRWPVGTAVVALPIVRTGSDIHLTGLSASAPGGYAEQVVVQESMTLPVPNGLSAEKAALTEPMAVAWHAVRKGDVGKGRTAIVIGCGPIGLAVISMLKASGVRTVVAADFSTRRRELARHCGSDVVVDPAAASPWTSYPRRRETTSITDVLALGLDTMEKLRRIPKLPWWHAFALADAVGATPSGPVVFECVGMPGVIDGILAGAPLRSRVVVVGVCMESDSFRPALAVNKEIDLRFAIAYDPREFRDTLHMLADGKVDPAPLITGTVGLSGVQSAFTALGSPEMHAKILIDPENVSATL</sequence>
<evidence type="ECO:0000256" key="1">
    <source>
        <dbReference type="ARBA" id="ARBA00023002"/>
    </source>
</evidence>
<dbReference type="SUPFAM" id="SSF50129">
    <property type="entry name" value="GroES-like"/>
    <property type="match status" value="1"/>
</dbReference>
<dbReference type="SUPFAM" id="SSF51735">
    <property type="entry name" value="NAD(P)-binding Rossmann-fold domains"/>
    <property type="match status" value="1"/>
</dbReference>
<evidence type="ECO:0000313" key="4">
    <source>
        <dbReference type="Proteomes" id="UP000186108"/>
    </source>
</evidence>
<evidence type="ECO:0000313" key="3">
    <source>
        <dbReference type="EMBL" id="ANS28323.1"/>
    </source>
</evidence>
<protein>
    <submittedName>
        <fullName evidence="3">Alcohol dehydrogenase zinc-binding domain-containing protein</fullName>
    </submittedName>
</protein>
<dbReference type="GO" id="GO:0008270">
    <property type="term" value="F:zinc ion binding"/>
    <property type="evidence" value="ECO:0007669"/>
    <property type="project" value="InterPro"/>
</dbReference>
<feature type="domain" description="Alcohol dehydrogenase-like N-terminal" evidence="2">
    <location>
        <begin position="23"/>
        <end position="135"/>
    </location>
</feature>
<dbReference type="InterPro" id="IPR036291">
    <property type="entry name" value="NAD(P)-bd_dom_sf"/>
</dbReference>
<dbReference type="PANTHER" id="PTHR43189">
    <property type="entry name" value="ZINC-TYPE ALCOHOL DEHYDROGENASE-LIKE PROTEIN C1198.01-RELATED"/>
    <property type="match status" value="1"/>
</dbReference>
<evidence type="ECO:0000259" key="2">
    <source>
        <dbReference type="Pfam" id="PF08240"/>
    </source>
</evidence>
<gene>
    <name evidence="3" type="ORF">R1CP_18195</name>
</gene>
<dbReference type="Gene3D" id="3.90.180.10">
    <property type="entry name" value="Medium-chain alcohol dehydrogenases, catalytic domain"/>
    <property type="match status" value="1"/>
</dbReference>
<dbReference type="EMBL" id="CP009111">
    <property type="protein sequence ID" value="ANS28323.1"/>
    <property type="molecule type" value="Genomic_DNA"/>
</dbReference>
<accession>A0A1B1K6R3</accession>
<dbReference type="Pfam" id="PF08240">
    <property type="entry name" value="ADH_N"/>
    <property type="match status" value="1"/>
</dbReference>
<dbReference type="InterPro" id="IPR013154">
    <property type="entry name" value="ADH-like_N"/>
</dbReference>
<dbReference type="Gene3D" id="3.40.50.720">
    <property type="entry name" value="NAD(P)-binding Rossmann-like Domain"/>
    <property type="match status" value="1"/>
</dbReference>
<dbReference type="CDD" id="cd08262">
    <property type="entry name" value="Zn_ADH8"/>
    <property type="match status" value="1"/>
</dbReference>
<name>A0A1B1K6R3_RHOOP</name>
<dbReference type="InterPro" id="IPR002328">
    <property type="entry name" value="ADH_Zn_CS"/>
</dbReference>
<dbReference type="RefSeq" id="WP_005257191.1">
    <property type="nucleotide sequence ID" value="NZ_CP009111.1"/>
</dbReference>